<evidence type="ECO:0000313" key="3">
    <source>
        <dbReference type="Proteomes" id="UP001217089"/>
    </source>
</evidence>
<feature type="compositionally biased region" description="Basic residues" evidence="1">
    <location>
        <begin position="509"/>
        <end position="523"/>
    </location>
</feature>
<feature type="compositionally biased region" description="Polar residues" evidence="1">
    <location>
        <begin position="352"/>
        <end position="365"/>
    </location>
</feature>
<dbReference type="EMBL" id="JARBDR010000640">
    <property type="protein sequence ID" value="KAJ8310722.1"/>
    <property type="molecule type" value="Genomic_DNA"/>
</dbReference>
<feature type="compositionally biased region" description="Polar residues" evidence="1">
    <location>
        <begin position="441"/>
        <end position="457"/>
    </location>
</feature>
<evidence type="ECO:0000256" key="1">
    <source>
        <dbReference type="SAM" id="MobiDB-lite"/>
    </source>
</evidence>
<name>A0ABQ9F4A9_TEGGR</name>
<sequence length="539" mass="60448">MKVKQEYISKTILKDKHSSANKMAEKPKIPDSVFTEETRIEKVNTHTHPNDNLIFKEMQSGTSNYSGQSFLGNISHLHNNLDNVLSNTATHIMIQARGTSVPNLSNFPTNTTSIQPLILGKDQQNLPVINLVQKSHDIGATVKPGDQLFLQDTGNSSQKRIIKVTKQIVPGFIMMNNTGETSIALQGQIPPGMLMDLSKLTTMVAFGSPNINNNNNNISTNILGKDIVVDLTEDDEVQNKSDKDTQLPDSECKVCDIDLENPSCSKTDSKDKSVGKKKPKQAKKWSRTYYSSCSSSSYCEWDLEDPDYVPESQTTRSRVARDVRPDNCDKKDGKITQENNSSKSDSSDTGSINTKQINVQTQSVKMSAEEKMDKVKTPRVRAPVLPEFPISDEEDCEKDFNLKKKMGTKLNKSNLVQSSEKQNASGEEEKEKRGNLKGLDQNHSVEATDDASSTSQLESEKRKGKSHKEADSDSTKASNKRSWEKKDFCKEQVQEQSNVEYSDESERRRQQKQKKKGKVQRTTHRSESEDSDGSYEYNK</sequence>
<proteinExistence type="predicted"/>
<feature type="region of interest" description="Disordered" evidence="1">
    <location>
        <begin position="308"/>
        <end position="539"/>
    </location>
</feature>
<feature type="compositionally biased region" description="Basic and acidic residues" evidence="1">
    <location>
        <begin position="481"/>
        <end position="493"/>
    </location>
</feature>
<protein>
    <submittedName>
        <fullName evidence="2">Uncharacterized protein</fullName>
    </submittedName>
</protein>
<feature type="compositionally biased region" description="Polar residues" evidence="1">
    <location>
        <begin position="410"/>
        <end position="425"/>
    </location>
</feature>
<feature type="compositionally biased region" description="Basic and acidic residues" evidence="1">
    <location>
        <begin position="319"/>
        <end position="335"/>
    </location>
</feature>
<keyword evidence="3" id="KW-1185">Reference proteome</keyword>
<feature type="compositionally biased region" description="Low complexity" evidence="1">
    <location>
        <begin position="341"/>
        <end position="351"/>
    </location>
</feature>
<dbReference type="Proteomes" id="UP001217089">
    <property type="component" value="Unassembled WGS sequence"/>
</dbReference>
<accession>A0ABQ9F4A9</accession>
<evidence type="ECO:0000313" key="2">
    <source>
        <dbReference type="EMBL" id="KAJ8310722.1"/>
    </source>
</evidence>
<feature type="compositionally biased region" description="Basic and acidic residues" evidence="1">
    <location>
        <begin position="367"/>
        <end position="376"/>
    </location>
</feature>
<comment type="caution">
    <text evidence="2">The sequence shown here is derived from an EMBL/GenBank/DDBJ whole genome shotgun (WGS) entry which is preliminary data.</text>
</comment>
<reference evidence="2 3" key="1">
    <citation type="submission" date="2022-12" db="EMBL/GenBank/DDBJ databases">
        <title>Chromosome-level genome of Tegillarca granosa.</title>
        <authorList>
            <person name="Kim J."/>
        </authorList>
    </citation>
    <scope>NUCLEOTIDE SEQUENCE [LARGE SCALE GENOMIC DNA]</scope>
    <source>
        <strain evidence="2">Teg-2019</strain>
        <tissue evidence="2">Adductor muscle</tissue>
    </source>
</reference>
<organism evidence="2 3">
    <name type="scientific">Tegillarca granosa</name>
    <name type="common">Malaysian cockle</name>
    <name type="synonym">Anadara granosa</name>
    <dbReference type="NCBI Taxonomy" id="220873"/>
    <lineage>
        <taxon>Eukaryota</taxon>
        <taxon>Metazoa</taxon>
        <taxon>Spiralia</taxon>
        <taxon>Lophotrochozoa</taxon>
        <taxon>Mollusca</taxon>
        <taxon>Bivalvia</taxon>
        <taxon>Autobranchia</taxon>
        <taxon>Pteriomorphia</taxon>
        <taxon>Arcoida</taxon>
        <taxon>Arcoidea</taxon>
        <taxon>Arcidae</taxon>
        <taxon>Tegillarca</taxon>
    </lineage>
</organism>
<gene>
    <name evidence="2" type="ORF">KUTeg_012587</name>
</gene>